<evidence type="ECO:0000313" key="1">
    <source>
        <dbReference type="EMBL" id="WDI00556.1"/>
    </source>
</evidence>
<accession>A0ABY7X4N4</accession>
<keyword evidence="2" id="KW-1185">Reference proteome</keyword>
<dbReference type="Proteomes" id="UP001221519">
    <property type="component" value="Chromosome"/>
</dbReference>
<name>A0ABY7X4N4_9BACL</name>
<dbReference type="EMBL" id="CP118108">
    <property type="protein sequence ID" value="WDI00556.1"/>
    <property type="molecule type" value="Genomic_DNA"/>
</dbReference>
<sequence length="159" mass="18475">MPKHEFVVESNTNDKNPCYINYSWDSDGKLHREGLTDEDHVSIDDEFIMYLHDSLKWLSCWNPSTKEACKGLNVHGVTIIEKQNLITFRGIIQAWVDLFGFAPEKIELKGSYTLDSKDECGEYEILLFIKEDLFTNLNKLIRIINKAHDEERCILHLGI</sequence>
<organism evidence="1 2">
    <name type="scientific">Paenibacillus urinalis</name>
    <dbReference type="NCBI Taxonomy" id="521520"/>
    <lineage>
        <taxon>Bacteria</taxon>
        <taxon>Bacillati</taxon>
        <taxon>Bacillota</taxon>
        <taxon>Bacilli</taxon>
        <taxon>Bacillales</taxon>
        <taxon>Paenibacillaceae</taxon>
        <taxon>Paenibacillus</taxon>
    </lineage>
</organism>
<protein>
    <submittedName>
        <fullName evidence="1">Uncharacterized protein</fullName>
    </submittedName>
</protein>
<proteinExistence type="predicted"/>
<evidence type="ECO:0000313" key="2">
    <source>
        <dbReference type="Proteomes" id="UP001221519"/>
    </source>
</evidence>
<dbReference type="RefSeq" id="WP_274337263.1">
    <property type="nucleotide sequence ID" value="NZ_CP118106.1"/>
</dbReference>
<reference evidence="1 2" key="1">
    <citation type="submission" date="2023-02" db="EMBL/GenBank/DDBJ databases">
        <title>Pathogen: clinical or host-associated sample.</title>
        <authorList>
            <person name="Hergert J."/>
            <person name="Casey R."/>
            <person name="Wagner J."/>
            <person name="Young E.L."/>
            <person name="Oakeson K.F."/>
        </authorList>
    </citation>
    <scope>NUCLEOTIDE SEQUENCE [LARGE SCALE GENOMIC DNA]</scope>
    <source>
        <strain evidence="1 2">2022CK-00829</strain>
    </source>
</reference>
<gene>
    <name evidence="1" type="ORF">PUW25_14815</name>
</gene>